<feature type="signal peptide" evidence="12">
    <location>
        <begin position="1"/>
        <end position="17"/>
    </location>
</feature>
<keyword evidence="10" id="KW-1071">Ligand-gated ion channel</keyword>
<feature type="domain" description="Solute-binding protein family 3/N-terminal" evidence="13">
    <location>
        <begin position="19"/>
        <end position="238"/>
    </location>
</feature>
<dbReference type="Proteomes" id="UP000066049">
    <property type="component" value="Chromosome"/>
</dbReference>
<evidence type="ECO:0000256" key="11">
    <source>
        <dbReference type="ARBA" id="ARBA00023303"/>
    </source>
</evidence>
<keyword evidence="7" id="KW-0472">Membrane</keyword>
<keyword evidence="11" id="KW-0407">Ion channel</keyword>
<dbReference type="InterPro" id="IPR001638">
    <property type="entry name" value="Solute-binding_3/MltF_N"/>
</dbReference>
<keyword evidence="5" id="KW-1133">Transmembrane helix</keyword>
<dbReference type="InterPro" id="IPR019594">
    <property type="entry name" value="Glu/Gly-bd"/>
</dbReference>
<dbReference type="PANTHER" id="PTHR35936">
    <property type="entry name" value="MEMBRANE-BOUND LYTIC MUREIN TRANSGLYCOSYLASE F"/>
    <property type="match status" value="1"/>
</dbReference>
<evidence type="ECO:0000256" key="4">
    <source>
        <dbReference type="ARBA" id="ARBA00022729"/>
    </source>
</evidence>
<gene>
    <name evidence="15" type="ORF">CCON33237_1376</name>
</gene>
<evidence type="ECO:0000256" key="10">
    <source>
        <dbReference type="ARBA" id="ARBA00023286"/>
    </source>
</evidence>
<accession>A0A0M5MF29</accession>
<dbReference type="Pfam" id="PF00497">
    <property type="entry name" value="SBP_bac_3"/>
    <property type="match status" value="1"/>
</dbReference>
<evidence type="ECO:0000256" key="6">
    <source>
        <dbReference type="ARBA" id="ARBA00023065"/>
    </source>
</evidence>
<dbReference type="Gene3D" id="3.40.190.10">
    <property type="entry name" value="Periplasmic binding protein-like II"/>
    <property type="match status" value="2"/>
</dbReference>
<dbReference type="KEGG" id="ccoc:CCON33237_1376"/>
<dbReference type="RefSeq" id="WP_054196973.1">
    <property type="nucleotide sequence ID" value="NZ_CABMKQ010000042.1"/>
</dbReference>
<name>A0A0M5MF29_9BACT</name>
<evidence type="ECO:0000256" key="8">
    <source>
        <dbReference type="ARBA" id="ARBA00023170"/>
    </source>
</evidence>
<evidence type="ECO:0000256" key="5">
    <source>
        <dbReference type="ARBA" id="ARBA00022989"/>
    </source>
</evidence>
<evidence type="ECO:0000256" key="3">
    <source>
        <dbReference type="ARBA" id="ARBA00022692"/>
    </source>
</evidence>
<dbReference type="GO" id="GO:0016020">
    <property type="term" value="C:membrane"/>
    <property type="evidence" value="ECO:0007669"/>
    <property type="project" value="UniProtKB-SubCell"/>
</dbReference>
<evidence type="ECO:0000313" key="15">
    <source>
        <dbReference type="EMBL" id="ALF48030.1"/>
    </source>
</evidence>
<dbReference type="SUPFAM" id="SSF53850">
    <property type="entry name" value="Periplasmic binding protein-like II"/>
    <property type="match status" value="1"/>
</dbReference>
<dbReference type="SMART" id="SM00062">
    <property type="entry name" value="PBPb"/>
    <property type="match status" value="1"/>
</dbReference>
<sequence>MKKIFALLLTAFVALCANELKFGTAANYPPFEYIDENNKITGFDIELIDEISKRAGFSYKIINMSFDGLIPALKAGKINGIISAMSATSDRLKSIDFTKPYYLTENLYLKKKGNDALKAKEELAGKRVGVQQGTVQELAANAINGVKVVPSEDTVPLVMGLKVGKFDAVILDSSIGYGFIKKNPELEAFFKEVDGSEGFSIAFDKGKESALIEKINQILDEMKKDGSYEALLKKYDLK</sequence>
<proteinExistence type="predicted"/>
<reference evidence="16" key="1">
    <citation type="submission" date="2015-08" db="EMBL/GenBank/DDBJ databases">
        <title>Comparative genomics of the Campylobacter concisus group.</title>
        <authorList>
            <person name="Miller W.G."/>
            <person name="Yee E."/>
            <person name="Chapman M.H."/>
            <person name="Huynh S."/>
            <person name="Bono J.L."/>
            <person name="On S.L.W."/>
            <person name="St Leger J."/>
            <person name="Foster G."/>
            <person name="Parker C.T."/>
        </authorList>
    </citation>
    <scope>NUCLEOTIDE SEQUENCE [LARGE SCALE GENOMIC DNA]</scope>
    <source>
        <strain evidence="16">ATCC 33237</strain>
    </source>
</reference>
<evidence type="ECO:0000313" key="16">
    <source>
        <dbReference type="Proteomes" id="UP000066049"/>
    </source>
</evidence>
<evidence type="ECO:0000256" key="1">
    <source>
        <dbReference type="ARBA" id="ARBA00004141"/>
    </source>
</evidence>
<dbReference type="GeneID" id="28663055"/>
<dbReference type="GO" id="GO:0015276">
    <property type="term" value="F:ligand-gated monoatomic ion channel activity"/>
    <property type="evidence" value="ECO:0007669"/>
    <property type="project" value="InterPro"/>
</dbReference>
<evidence type="ECO:0000256" key="12">
    <source>
        <dbReference type="SAM" id="SignalP"/>
    </source>
</evidence>
<keyword evidence="9" id="KW-0325">Glycoprotein</keyword>
<feature type="chain" id="PRO_5005805728" evidence="12">
    <location>
        <begin position="18"/>
        <end position="238"/>
    </location>
</feature>
<dbReference type="SMART" id="SM00918">
    <property type="entry name" value="Lig_chan-Glu_bd"/>
    <property type="match status" value="1"/>
</dbReference>
<feature type="domain" description="Ionotropic glutamate receptor L-glutamate and glycine-binding" evidence="14">
    <location>
        <begin position="30"/>
        <end position="87"/>
    </location>
</feature>
<comment type="subcellular location">
    <subcellularLocation>
        <location evidence="1">Membrane</location>
        <topology evidence="1">Multi-pass membrane protein</topology>
    </subcellularLocation>
</comment>
<organism evidence="15 16">
    <name type="scientific">Campylobacter concisus</name>
    <dbReference type="NCBI Taxonomy" id="199"/>
    <lineage>
        <taxon>Bacteria</taxon>
        <taxon>Pseudomonadati</taxon>
        <taxon>Campylobacterota</taxon>
        <taxon>Epsilonproteobacteria</taxon>
        <taxon>Campylobacterales</taxon>
        <taxon>Campylobacteraceae</taxon>
        <taxon>Campylobacter</taxon>
    </lineage>
</organism>
<keyword evidence="8" id="KW-0675">Receptor</keyword>
<keyword evidence="3" id="KW-0812">Transmembrane</keyword>
<keyword evidence="4 12" id="KW-0732">Signal</keyword>
<keyword evidence="6" id="KW-0406">Ion transport</keyword>
<evidence type="ECO:0000256" key="2">
    <source>
        <dbReference type="ARBA" id="ARBA00022448"/>
    </source>
</evidence>
<evidence type="ECO:0000259" key="13">
    <source>
        <dbReference type="SMART" id="SM00062"/>
    </source>
</evidence>
<dbReference type="EMBL" id="CP012541">
    <property type="protein sequence ID" value="ALF48030.1"/>
    <property type="molecule type" value="Genomic_DNA"/>
</dbReference>
<keyword evidence="2" id="KW-0813">Transport</keyword>
<dbReference type="AlphaFoldDB" id="A0A0M5MF29"/>
<dbReference type="PATRIC" id="fig|199.248.peg.1422"/>
<evidence type="ECO:0000256" key="9">
    <source>
        <dbReference type="ARBA" id="ARBA00023180"/>
    </source>
</evidence>
<evidence type="ECO:0000256" key="7">
    <source>
        <dbReference type="ARBA" id="ARBA00023136"/>
    </source>
</evidence>
<dbReference type="PANTHER" id="PTHR35936:SF17">
    <property type="entry name" value="ARGININE-BINDING EXTRACELLULAR PROTEIN ARTP"/>
    <property type="match status" value="1"/>
</dbReference>
<protein>
    <submittedName>
        <fullName evidence="15">Amino acid ABC transporter, periplasmic arginine/lysine/histidine-binding protein</fullName>
    </submittedName>
</protein>
<evidence type="ECO:0000259" key="14">
    <source>
        <dbReference type="SMART" id="SM00918"/>
    </source>
</evidence>